<dbReference type="PANTHER" id="PTHR43272">
    <property type="entry name" value="LONG-CHAIN-FATTY-ACID--COA LIGASE"/>
    <property type="match status" value="1"/>
</dbReference>
<name>A0A0V0QRX9_PSEPJ</name>
<gene>
    <name evidence="4" type="ORF">PPERSA_06559</name>
</gene>
<dbReference type="GO" id="GO:0016020">
    <property type="term" value="C:membrane"/>
    <property type="evidence" value="ECO:0007669"/>
    <property type="project" value="TreeGrafter"/>
</dbReference>
<evidence type="ECO:0000256" key="1">
    <source>
        <dbReference type="ARBA" id="ARBA00022741"/>
    </source>
</evidence>
<dbReference type="Pfam" id="PF00501">
    <property type="entry name" value="AMP-binding"/>
    <property type="match status" value="1"/>
</dbReference>
<evidence type="ECO:0000256" key="2">
    <source>
        <dbReference type="ARBA" id="ARBA00022840"/>
    </source>
</evidence>
<dbReference type="OMA" id="EWIVRDS"/>
<dbReference type="GO" id="GO:0005783">
    <property type="term" value="C:endoplasmic reticulum"/>
    <property type="evidence" value="ECO:0007669"/>
    <property type="project" value="TreeGrafter"/>
</dbReference>
<evidence type="ECO:0000313" key="4">
    <source>
        <dbReference type="EMBL" id="KRX04925.1"/>
    </source>
</evidence>
<sequence length="694" mass="78760">MSEHSYGLTYLLLVSYKFSPNEESSCPAKSNIFYMSKIVYAQPLPNSKTQGNTEVYRHPEFVNKQLPVTIDEQTKTVQDMFVNSAKKSPNAKCLGTVNKQGTGYEWKTYQEVLDLSERIGSGIINLNLAPERTEWNNMNLRMVGIYSKNREEWMVLDYANALYRATMVPLYDTLGPDTIGYVIGHANIEVLFIEKKAIKNLWNKKTELHNLKYLVCLDQDIDEDDIKQAEERGLKIHYWNDVLEAGKEKKPYAKVVPKDIHTFSYTSGTTGAPKAAMITHQNFAGLPPAEPYTTLNLSSNQQQTYLSYLPLPHIFERLVIIALQNYGHAIAFFRGDVQKVKEDLALAKPDIFVSVPRIYNKFYDKIKEKLDEAKGCSKLMVKRGYNSKAFYRDQGYYEHKLWDKLIFNKTKNVLGGKARVMVSGSAPLSPEVIKFMSITMCCPFLQGYGQTESTGATFVPYSHDPSVGHVGGIIASMEFKLESVPEMEYTAEDKDENGNPFPRGEVCVRGACVFGGYYKDEEKTKEAIDKDGWLHTGDIGGILPNGALKIIDRKKNIFKLSQGEYVSPEKVENIYVRTRGVQEVFVHGDSLENFCVAIAVVDPEGIKQIAKELKIESDDLNQLCKNEEIKKIVLQEMTALGKKEGLKGFEQAKKIRLDTESFTKRGCQTNTMKLQRHKAKDVYKKEIKEMYAEK</sequence>
<protein>
    <recommendedName>
        <fullName evidence="3">AMP-dependent synthetase/ligase domain-containing protein</fullName>
    </recommendedName>
</protein>
<evidence type="ECO:0000259" key="3">
    <source>
        <dbReference type="Pfam" id="PF00501"/>
    </source>
</evidence>
<dbReference type="GO" id="GO:0005524">
    <property type="term" value="F:ATP binding"/>
    <property type="evidence" value="ECO:0007669"/>
    <property type="project" value="UniProtKB-KW"/>
</dbReference>
<dbReference type="SUPFAM" id="SSF56801">
    <property type="entry name" value="Acetyl-CoA synthetase-like"/>
    <property type="match status" value="1"/>
</dbReference>
<comment type="caution">
    <text evidence="4">The sequence shown here is derived from an EMBL/GenBank/DDBJ whole genome shotgun (WGS) entry which is preliminary data.</text>
</comment>
<dbReference type="InterPro" id="IPR020845">
    <property type="entry name" value="AMP-binding_CS"/>
</dbReference>
<reference evidence="4 5" key="1">
    <citation type="journal article" date="2015" name="Sci. Rep.">
        <title>Genome of the facultative scuticociliatosis pathogen Pseudocohnilembus persalinus provides insight into its virulence through horizontal gene transfer.</title>
        <authorList>
            <person name="Xiong J."/>
            <person name="Wang G."/>
            <person name="Cheng J."/>
            <person name="Tian M."/>
            <person name="Pan X."/>
            <person name="Warren A."/>
            <person name="Jiang C."/>
            <person name="Yuan D."/>
            <person name="Miao W."/>
        </authorList>
    </citation>
    <scope>NUCLEOTIDE SEQUENCE [LARGE SCALE GENOMIC DNA]</scope>
    <source>
        <strain evidence="4">36N120E</strain>
    </source>
</reference>
<accession>A0A0V0QRX9</accession>
<dbReference type="Proteomes" id="UP000054937">
    <property type="component" value="Unassembled WGS sequence"/>
</dbReference>
<dbReference type="PROSITE" id="PS00455">
    <property type="entry name" value="AMP_BINDING"/>
    <property type="match status" value="1"/>
</dbReference>
<dbReference type="FunCoup" id="A0A0V0QRX9">
    <property type="interactions" value="15"/>
</dbReference>
<dbReference type="EMBL" id="LDAU01000110">
    <property type="protein sequence ID" value="KRX04925.1"/>
    <property type="molecule type" value="Genomic_DNA"/>
</dbReference>
<dbReference type="GO" id="GO:0004467">
    <property type="term" value="F:long-chain fatty acid-CoA ligase activity"/>
    <property type="evidence" value="ECO:0007669"/>
    <property type="project" value="TreeGrafter"/>
</dbReference>
<dbReference type="PANTHER" id="PTHR43272:SF33">
    <property type="entry name" value="AMP-BINDING DOMAIN-CONTAINING PROTEIN-RELATED"/>
    <property type="match status" value="1"/>
</dbReference>
<dbReference type="InterPro" id="IPR042099">
    <property type="entry name" value="ANL_N_sf"/>
</dbReference>
<dbReference type="AlphaFoldDB" id="A0A0V0QRX9"/>
<evidence type="ECO:0000313" key="5">
    <source>
        <dbReference type="Proteomes" id="UP000054937"/>
    </source>
</evidence>
<proteinExistence type="predicted"/>
<dbReference type="InterPro" id="IPR000873">
    <property type="entry name" value="AMP-dep_synth/lig_dom"/>
</dbReference>
<keyword evidence="2" id="KW-0067">ATP-binding</keyword>
<organism evidence="4 5">
    <name type="scientific">Pseudocohnilembus persalinus</name>
    <name type="common">Ciliate</name>
    <dbReference type="NCBI Taxonomy" id="266149"/>
    <lineage>
        <taxon>Eukaryota</taxon>
        <taxon>Sar</taxon>
        <taxon>Alveolata</taxon>
        <taxon>Ciliophora</taxon>
        <taxon>Intramacronucleata</taxon>
        <taxon>Oligohymenophorea</taxon>
        <taxon>Scuticociliatia</taxon>
        <taxon>Philasterida</taxon>
        <taxon>Pseudocohnilembidae</taxon>
        <taxon>Pseudocohnilembus</taxon>
    </lineage>
</organism>
<dbReference type="Gene3D" id="3.40.50.12780">
    <property type="entry name" value="N-terminal domain of ligase-like"/>
    <property type="match status" value="1"/>
</dbReference>
<dbReference type="OrthoDB" id="1700726at2759"/>
<keyword evidence="1" id="KW-0547">Nucleotide-binding</keyword>
<keyword evidence="5" id="KW-1185">Reference proteome</keyword>
<feature type="domain" description="AMP-dependent synthetase/ligase" evidence="3">
    <location>
        <begin position="83"/>
        <end position="518"/>
    </location>
</feature>
<dbReference type="InParanoid" id="A0A0V0QRX9"/>